<protein>
    <submittedName>
        <fullName evidence="2">Predicted protein</fullName>
    </submittedName>
</protein>
<keyword evidence="3" id="KW-1185">Reference proteome</keyword>
<sequence length="162" mass="17554">MRPVPALGPGRCRAAERPTSADTTPTSDAAKPIGTQFSSHLPIASRALSVSNLYYSRKDAYLLWPTLGERLRSVPTPRDELITCYPTRSVVPFDLWRSTLATAVGAIDLAVAHPLFLVDAVRDRRQGRVGGPGPDRRPRRHFPGDAGGRLPLAPGRAGRPAR</sequence>
<gene>
    <name evidence="2" type="ORF">SSDG_06866</name>
</gene>
<reference evidence="3" key="1">
    <citation type="submission" date="2008-02" db="EMBL/GenBank/DDBJ databases">
        <authorList>
            <consortium name="The Broad Institute Genome Sequencing Platform"/>
            <person name="Fischbach M."/>
            <person name="Ward D."/>
            <person name="Young S."/>
            <person name="Jaffe D."/>
            <person name="Gnerre S."/>
            <person name="Berlin A."/>
            <person name="Heiman D."/>
            <person name="Hepburn T."/>
            <person name="Sykes S."/>
            <person name="Alvarado L."/>
            <person name="Kodira C.D."/>
            <person name="Straight P."/>
            <person name="Clardy J."/>
            <person name="Hung D."/>
            <person name="Kolter R."/>
            <person name="Mekalanos J."/>
            <person name="Walker S."/>
            <person name="Walsh C.T."/>
            <person name="Lander E."/>
            <person name="Galagan J."/>
            <person name="Nusbaum C."/>
            <person name="Birren B."/>
        </authorList>
    </citation>
    <scope>NUCLEOTIDE SEQUENCE [LARGE SCALE GENOMIC DNA]</scope>
    <source>
        <strain evidence="3">ATCC 25486 / DSM 40338 / CBS 914.69 / JCM 4507 / NBRC 13074 / NRRL 2958 / 5647</strain>
    </source>
</reference>
<accession>D6X749</accession>
<evidence type="ECO:0000256" key="1">
    <source>
        <dbReference type="SAM" id="MobiDB-lite"/>
    </source>
</evidence>
<name>D6X749_STRE2</name>
<proteinExistence type="predicted"/>
<dbReference type="Proteomes" id="UP000002805">
    <property type="component" value="Chromosome"/>
</dbReference>
<reference evidence="3" key="2">
    <citation type="submission" date="2009-10" db="EMBL/GenBank/DDBJ databases">
        <title>The genome sequence of Streptomyces pristinaespiralis strain ATCC 25486.</title>
        <authorList>
            <consortium name="The Broad Institute Genome Sequencing Platform"/>
            <consortium name="Broad Institute Microbial Sequencing Center"/>
            <person name="Fischbach M."/>
            <person name="Godfrey P."/>
            <person name="Ward D."/>
            <person name="Young S."/>
            <person name="Zeng Q."/>
            <person name="Koehrsen M."/>
            <person name="Alvarado L."/>
            <person name="Berlin A.M."/>
            <person name="Bochicchio J."/>
            <person name="Borenstein D."/>
            <person name="Chapman S.B."/>
            <person name="Chen Z."/>
            <person name="Engels R."/>
            <person name="Freedman E."/>
            <person name="Gellesch M."/>
            <person name="Goldberg J."/>
            <person name="Griggs A."/>
            <person name="Gujja S."/>
            <person name="Heilman E.R."/>
            <person name="Heiman D.I."/>
            <person name="Hepburn T.A."/>
            <person name="Howarth C."/>
            <person name="Jen D."/>
            <person name="Larson L."/>
            <person name="Lewis B."/>
            <person name="Mehta T."/>
            <person name="Park D."/>
            <person name="Pearson M."/>
            <person name="Richards J."/>
            <person name="Roberts A."/>
            <person name="Saif S."/>
            <person name="Shea T.D."/>
            <person name="Shenoy N."/>
            <person name="Sisk P."/>
            <person name="Stolte C."/>
            <person name="Sykes S.N."/>
            <person name="Thomson T."/>
            <person name="Walk T."/>
            <person name="White J."/>
            <person name="Yandava C."/>
            <person name="Straight P."/>
            <person name="Clardy J."/>
            <person name="Hung D."/>
            <person name="Kolter R."/>
            <person name="Mekalanos J."/>
            <person name="Walker S."/>
            <person name="Walsh C.T."/>
            <person name="Wieland-Brown L.C."/>
            <person name="Haas B."/>
            <person name="Nusbaum C."/>
            <person name="Birren B."/>
        </authorList>
    </citation>
    <scope>NUCLEOTIDE SEQUENCE [LARGE SCALE GENOMIC DNA]</scope>
    <source>
        <strain evidence="3">ATCC 25486 / DSM 40338 / CBS 914.69 / JCM 4507 / NBRC 13074 / NRRL 2958 / 5647</strain>
    </source>
</reference>
<evidence type="ECO:0000313" key="2">
    <source>
        <dbReference type="EMBL" id="EFH31618.1"/>
    </source>
</evidence>
<dbReference type="AlphaFoldDB" id="D6X749"/>
<evidence type="ECO:0000313" key="3">
    <source>
        <dbReference type="Proteomes" id="UP000002805"/>
    </source>
</evidence>
<feature type="region of interest" description="Disordered" evidence="1">
    <location>
        <begin position="125"/>
        <end position="162"/>
    </location>
</feature>
<organism evidence="2 3">
    <name type="scientific">Streptomyces pristinaespiralis (strain ATCC 25486 / DSM 40338 / CBS 914.69 / JCM 4507 / KCC S-0507 / NBRC 13074 / NRRL 2958 / 5647)</name>
    <dbReference type="NCBI Taxonomy" id="457429"/>
    <lineage>
        <taxon>Bacteria</taxon>
        <taxon>Bacillati</taxon>
        <taxon>Actinomycetota</taxon>
        <taxon>Actinomycetes</taxon>
        <taxon>Kitasatosporales</taxon>
        <taxon>Streptomycetaceae</taxon>
        <taxon>Streptomyces</taxon>
    </lineage>
</organism>
<dbReference type="HOGENOM" id="CLU_1634474_0_0_11"/>
<feature type="compositionally biased region" description="Low complexity" evidence="1">
    <location>
        <begin position="18"/>
        <end position="30"/>
    </location>
</feature>
<dbReference type="EMBL" id="CM000950">
    <property type="protein sequence ID" value="EFH31618.1"/>
    <property type="molecule type" value="Genomic_DNA"/>
</dbReference>
<feature type="region of interest" description="Disordered" evidence="1">
    <location>
        <begin position="1"/>
        <end position="32"/>
    </location>
</feature>